<dbReference type="SUPFAM" id="SSF50998">
    <property type="entry name" value="Quinoprotein alcohol dehydrogenase-like"/>
    <property type="match status" value="1"/>
</dbReference>
<protein>
    <recommendedName>
        <fullName evidence="7">PilY1 beta-propeller domain-containing protein</fullName>
    </recommendedName>
</protein>
<comment type="similarity">
    <text evidence="2">Belongs to the PilY1 family.</text>
</comment>
<evidence type="ECO:0000313" key="8">
    <source>
        <dbReference type="EMBL" id="PQJ95312.1"/>
    </source>
</evidence>
<comment type="caution">
    <text evidence="8">The sequence shown here is derived from an EMBL/GenBank/DDBJ whole genome shotgun (WGS) entry which is preliminary data.</text>
</comment>
<organism evidence="8 9">
    <name type="scientific">Chromatium okenii</name>
    <dbReference type="NCBI Taxonomy" id="61644"/>
    <lineage>
        <taxon>Bacteria</taxon>
        <taxon>Pseudomonadati</taxon>
        <taxon>Pseudomonadota</taxon>
        <taxon>Gammaproteobacteria</taxon>
        <taxon>Chromatiales</taxon>
        <taxon>Chromatiaceae</taxon>
        <taxon>Chromatium</taxon>
    </lineage>
</organism>
<dbReference type="Proteomes" id="UP000239936">
    <property type="component" value="Unassembled WGS sequence"/>
</dbReference>
<keyword evidence="6" id="KW-0281">Fimbrium</keyword>
<evidence type="ECO:0000256" key="3">
    <source>
        <dbReference type="ARBA" id="ARBA00022558"/>
    </source>
</evidence>
<keyword evidence="4" id="KW-0479">Metal-binding</keyword>
<keyword evidence="5" id="KW-0106">Calcium</keyword>
<comment type="subcellular location">
    <subcellularLocation>
        <location evidence="1">Fimbrium</location>
    </subcellularLocation>
</comment>
<dbReference type="InterPro" id="IPR008707">
    <property type="entry name" value="B-propeller_PilY1"/>
</dbReference>
<accession>A0A2S7XPF7</accession>
<evidence type="ECO:0000256" key="2">
    <source>
        <dbReference type="ARBA" id="ARBA00008387"/>
    </source>
</evidence>
<dbReference type="InterPro" id="IPR011047">
    <property type="entry name" value="Quinoprotein_ADH-like_sf"/>
</dbReference>
<dbReference type="GO" id="GO:0009289">
    <property type="term" value="C:pilus"/>
    <property type="evidence" value="ECO:0007669"/>
    <property type="project" value="UniProtKB-SubCell"/>
</dbReference>
<evidence type="ECO:0000313" key="9">
    <source>
        <dbReference type="Proteomes" id="UP000239936"/>
    </source>
</evidence>
<keyword evidence="9" id="KW-1185">Reference proteome</keyword>
<evidence type="ECO:0000256" key="5">
    <source>
        <dbReference type="ARBA" id="ARBA00022837"/>
    </source>
</evidence>
<gene>
    <name evidence="8" type="ORF">CXB77_13800</name>
</gene>
<proteinExistence type="inferred from homology"/>
<evidence type="ECO:0000256" key="1">
    <source>
        <dbReference type="ARBA" id="ARBA00004561"/>
    </source>
</evidence>
<dbReference type="GO" id="GO:0046872">
    <property type="term" value="F:metal ion binding"/>
    <property type="evidence" value="ECO:0007669"/>
    <property type="project" value="UniProtKB-KW"/>
</dbReference>
<dbReference type="EMBL" id="PPGH01000037">
    <property type="protein sequence ID" value="PQJ95312.1"/>
    <property type="molecule type" value="Genomic_DNA"/>
</dbReference>
<keyword evidence="3" id="KW-1029">Fimbrium biogenesis</keyword>
<dbReference type="Pfam" id="PF05567">
    <property type="entry name" value="T4P_PilY1"/>
    <property type="match status" value="1"/>
</dbReference>
<evidence type="ECO:0000259" key="7">
    <source>
        <dbReference type="Pfam" id="PF05567"/>
    </source>
</evidence>
<dbReference type="AlphaFoldDB" id="A0A2S7XPF7"/>
<evidence type="ECO:0000256" key="4">
    <source>
        <dbReference type="ARBA" id="ARBA00022723"/>
    </source>
</evidence>
<feature type="domain" description="PilY1 beta-propeller" evidence="7">
    <location>
        <begin position="2"/>
        <end position="77"/>
    </location>
</feature>
<evidence type="ECO:0000256" key="6">
    <source>
        <dbReference type="ARBA" id="ARBA00023263"/>
    </source>
</evidence>
<dbReference type="OrthoDB" id="7156875at2"/>
<reference evidence="8 9" key="1">
    <citation type="submission" date="2018-01" db="EMBL/GenBank/DDBJ databases">
        <title>The complete genome sequence of Chromatium okenii LaCa, a purple sulfur bacterium with a turbulent life.</title>
        <authorList>
            <person name="Luedin S.M."/>
            <person name="Liechti N."/>
            <person name="Storelli N."/>
            <person name="Danza F."/>
            <person name="Wittwer M."/>
            <person name="Pothier J.F."/>
            <person name="Tonolla M.A."/>
        </authorList>
    </citation>
    <scope>NUCLEOTIDE SEQUENCE [LARGE SCALE GENOMIC DNA]</scope>
    <source>
        <strain evidence="8 9">LaCa</strain>
    </source>
</reference>
<name>A0A2S7XPF7_9GAMM</name>
<sequence>MLGDIVHSDPLYVGKPQNVGYKYLPTGALGKDTYTTFLTSNATRTSMIYVGANDGMLHAFDALTGEEKFAYVPNALLGKLKDLTSPTYKSLTSTAIL</sequence>